<gene>
    <name evidence="7" type="ORF">TRIUR3_10309</name>
</gene>
<dbReference type="GO" id="GO:0006879">
    <property type="term" value="P:intracellular iron ion homeostasis"/>
    <property type="evidence" value="ECO:0007669"/>
    <property type="project" value="InterPro"/>
</dbReference>
<dbReference type="PANTHER" id="PTHR46133:SF15">
    <property type="entry name" value="BHLH TRANSCRIPTION FACTOR"/>
    <property type="match status" value="1"/>
</dbReference>
<evidence type="ECO:0000313" key="7">
    <source>
        <dbReference type="EMBL" id="EMS59404.1"/>
    </source>
</evidence>
<evidence type="ECO:0000256" key="4">
    <source>
        <dbReference type="SAM" id="Coils"/>
    </source>
</evidence>
<dbReference type="InterPro" id="IPR044818">
    <property type="entry name" value="ILR3-like"/>
</dbReference>
<dbReference type="Pfam" id="PF00010">
    <property type="entry name" value="HLH"/>
    <property type="match status" value="1"/>
</dbReference>
<evidence type="ECO:0000256" key="5">
    <source>
        <dbReference type="SAM" id="MobiDB-lite"/>
    </source>
</evidence>
<feature type="signal peptide" evidence="6">
    <location>
        <begin position="1"/>
        <end position="23"/>
    </location>
</feature>
<protein>
    <submittedName>
        <fullName evidence="7">Transcription factor ILR3</fullName>
    </submittedName>
</protein>
<dbReference type="PROSITE" id="PS50888">
    <property type="entry name" value="BHLH"/>
    <property type="match status" value="1"/>
</dbReference>
<dbReference type="PANTHER" id="PTHR46133">
    <property type="entry name" value="BHLH TRANSCRIPTION FACTOR"/>
    <property type="match status" value="1"/>
</dbReference>
<dbReference type="STRING" id="4572.M8AFF1"/>
<dbReference type="InterPro" id="IPR011598">
    <property type="entry name" value="bHLH_dom"/>
</dbReference>
<organism evidence="7">
    <name type="scientific">Triticum urartu</name>
    <name type="common">Red wild einkorn</name>
    <name type="synonym">Crithodium urartu</name>
    <dbReference type="NCBI Taxonomy" id="4572"/>
    <lineage>
        <taxon>Eukaryota</taxon>
        <taxon>Viridiplantae</taxon>
        <taxon>Streptophyta</taxon>
        <taxon>Embryophyta</taxon>
        <taxon>Tracheophyta</taxon>
        <taxon>Spermatophyta</taxon>
        <taxon>Magnoliopsida</taxon>
        <taxon>Liliopsida</taxon>
        <taxon>Poales</taxon>
        <taxon>Poaceae</taxon>
        <taxon>BOP clade</taxon>
        <taxon>Pooideae</taxon>
        <taxon>Triticodae</taxon>
        <taxon>Triticeae</taxon>
        <taxon>Triticinae</taxon>
        <taxon>Triticum</taxon>
    </lineage>
</organism>
<evidence type="ECO:0000256" key="2">
    <source>
        <dbReference type="ARBA" id="ARBA00023015"/>
    </source>
</evidence>
<dbReference type="GO" id="GO:0046983">
    <property type="term" value="F:protein dimerization activity"/>
    <property type="evidence" value="ECO:0007669"/>
    <property type="project" value="InterPro"/>
</dbReference>
<dbReference type="CDD" id="cd11446">
    <property type="entry name" value="bHLH_AtILR3_like"/>
    <property type="match status" value="1"/>
</dbReference>
<feature type="chain" id="PRO_5010837699" evidence="6">
    <location>
        <begin position="24"/>
        <end position="341"/>
    </location>
</feature>
<dbReference type="InterPro" id="IPR036638">
    <property type="entry name" value="HLH_DNA-bd_sf"/>
</dbReference>
<evidence type="ECO:0000256" key="3">
    <source>
        <dbReference type="ARBA" id="ARBA00023163"/>
    </source>
</evidence>
<dbReference type="eggNOG" id="ENOG502RXRB">
    <property type="taxonomic scope" value="Eukaryota"/>
</dbReference>
<dbReference type="OMA" id="FSNGHNC"/>
<dbReference type="EMBL" id="KD121295">
    <property type="protein sequence ID" value="EMS59404.1"/>
    <property type="molecule type" value="Genomic_DNA"/>
</dbReference>
<keyword evidence="3" id="KW-0804">Transcription</keyword>
<name>M8AFF1_TRIUA</name>
<evidence type="ECO:0000256" key="6">
    <source>
        <dbReference type="SAM" id="SignalP"/>
    </source>
</evidence>
<comment type="similarity">
    <text evidence="1">Belongs to the bHLH protein family.</text>
</comment>
<feature type="coiled-coil region" evidence="4">
    <location>
        <begin position="212"/>
        <end position="274"/>
    </location>
</feature>
<sequence>MAPKRSFLTAAVAVLLYAPIGSALSSLPCRMHAVESSRWSSGPVGSVCKVNITDAAPIPAPMVLYRYKYPVVQKTWNIRRNPKQDYFVCGGQENNLRGATYQNCMKIIDQNLKMIYRLSLSEVLIRIRLGIEDVSGGDSGLGHSNLGKRARDEPSSSGPKSKACREKMRRDKLNDRFLELCSVMNSGKHSGLEECSASNPGKNAKLDKASILSDATRMLTQLRGETEKLKESNSNLRETIKDLKVEKNELRDEKLSLKAEKERLEQQLKAASAAPTGFAPHMPYPAAFHPAVYPPFAPPYQVPANKGAPIPAAFPGMAMWHWLPPTAMDTTQDPKLWPPNA</sequence>
<feature type="region of interest" description="Disordered" evidence="5">
    <location>
        <begin position="140"/>
        <end position="167"/>
    </location>
</feature>
<evidence type="ECO:0000256" key="1">
    <source>
        <dbReference type="ARBA" id="ARBA00005510"/>
    </source>
</evidence>
<keyword evidence="2" id="KW-0805">Transcription regulation</keyword>
<proteinExistence type="inferred from homology"/>
<dbReference type="SUPFAM" id="SSF47459">
    <property type="entry name" value="HLH, helix-loop-helix DNA-binding domain"/>
    <property type="match status" value="1"/>
</dbReference>
<keyword evidence="6" id="KW-0732">Signal</keyword>
<accession>M8AFF1</accession>
<reference evidence="7" key="1">
    <citation type="journal article" date="2013" name="Nature">
        <title>Draft genome of the wheat A-genome progenitor Triticum urartu.</title>
        <authorList>
            <person name="Ling H.Q."/>
            <person name="Zhao S."/>
            <person name="Liu D."/>
            <person name="Wang J."/>
            <person name="Sun H."/>
            <person name="Zhang C."/>
            <person name="Fan H."/>
            <person name="Li D."/>
            <person name="Dong L."/>
            <person name="Tao Y."/>
            <person name="Gao C."/>
            <person name="Wu H."/>
            <person name="Li Y."/>
            <person name="Cui Y."/>
            <person name="Guo X."/>
            <person name="Zheng S."/>
            <person name="Wang B."/>
            <person name="Yu K."/>
            <person name="Liang Q."/>
            <person name="Yang W."/>
            <person name="Lou X."/>
            <person name="Chen J."/>
            <person name="Feng M."/>
            <person name="Jian J."/>
            <person name="Zhang X."/>
            <person name="Luo G."/>
            <person name="Jiang Y."/>
            <person name="Liu J."/>
            <person name="Wang Z."/>
            <person name="Sha Y."/>
            <person name="Zhang B."/>
            <person name="Wu H."/>
            <person name="Tang D."/>
            <person name="Shen Q."/>
            <person name="Xue P."/>
            <person name="Zou S."/>
            <person name="Wang X."/>
            <person name="Liu X."/>
            <person name="Wang F."/>
            <person name="Yang Y."/>
            <person name="An X."/>
            <person name="Dong Z."/>
            <person name="Zhang K."/>
            <person name="Zhang X."/>
            <person name="Luo M.C."/>
            <person name="Dvorak J."/>
            <person name="Tong Y."/>
            <person name="Wang J."/>
            <person name="Yang H."/>
            <person name="Li Z."/>
            <person name="Wang D."/>
            <person name="Zhang A."/>
            <person name="Wang J."/>
        </authorList>
    </citation>
    <scope>NUCLEOTIDE SEQUENCE</scope>
</reference>
<keyword evidence="4" id="KW-0175">Coiled coil</keyword>
<dbReference type="GO" id="GO:0003700">
    <property type="term" value="F:DNA-binding transcription factor activity"/>
    <property type="evidence" value="ECO:0007669"/>
    <property type="project" value="InterPro"/>
</dbReference>
<dbReference type="Gene3D" id="4.10.280.10">
    <property type="entry name" value="Helix-loop-helix DNA-binding domain"/>
    <property type="match status" value="1"/>
</dbReference>
<dbReference type="SMART" id="SM00353">
    <property type="entry name" value="HLH"/>
    <property type="match status" value="1"/>
</dbReference>
<dbReference type="AlphaFoldDB" id="M8AFF1"/>